<name>A0ACB7XLP5_9ERIC</name>
<accession>A0ACB7XLP5</accession>
<gene>
    <name evidence="1" type="ORF">Vadar_033200</name>
</gene>
<keyword evidence="2" id="KW-1185">Reference proteome</keyword>
<proteinExistence type="predicted"/>
<dbReference type="Proteomes" id="UP000828048">
    <property type="component" value="Chromosome 10"/>
</dbReference>
<dbReference type="EMBL" id="CM037160">
    <property type="protein sequence ID" value="KAH7841701.1"/>
    <property type="molecule type" value="Genomic_DNA"/>
</dbReference>
<comment type="caution">
    <text evidence="1">The sequence shown here is derived from an EMBL/GenBank/DDBJ whole genome shotgun (WGS) entry which is preliminary data.</text>
</comment>
<evidence type="ECO:0000313" key="2">
    <source>
        <dbReference type="Proteomes" id="UP000828048"/>
    </source>
</evidence>
<reference evidence="1 2" key="1">
    <citation type="journal article" date="2021" name="Hortic Res">
        <title>High-quality reference genome and annotation aids understanding of berry development for evergreen blueberry (Vaccinium darrowii).</title>
        <authorList>
            <person name="Yu J."/>
            <person name="Hulse-Kemp A.M."/>
            <person name="Babiker E."/>
            <person name="Staton M."/>
        </authorList>
    </citation>
    <scope>NUCLEOTIDE SEQUENCE [LARGE SCALE GENOMIC DNA]</scope>
    <source>
        <strain evidence="2">cv. NJ 8807/NJ 8810</strain>
        <tissue evidence="1">Young leaf</tissue>
    </source>
</reference>
<sequence length="704" mass="79614">MAEETLNVFITSHKRKKLNIRRKQMSPTCGNGGDVEHLFFGKGSQVEVSSDDVGFKGSLYAATIIQIDHPPTHTPASSSNKKKRKIETRYLVEYATLVQDEKASTPVPLREYVDGSLMRPLPPPTESTYAYEMDDVVDAFHRDGWWTGVVIGVVNGGSKFLVFFENPPEKVEFERSDLRVHHDWVDCKWVRAEKKSHSTLEKAAISVQGLEGQSIKGSGTKNPRRLPGKSSVKSTKNKKRHVKDRQKLNVKEIIEPKSEVSSQGKKRGRPRKLEIEGPKGLVNGEEKNGAEIASCEMIVKDCASNDAEQSTVADICLQGIPDLNHGYPSPIPQRQYNLMDNILDSRLTKIGNQISETIVRKSDRKPRSYTSKRRNQRSRTNNKSPTQDFQGPCGEKPSEQFEDRPLLMWYESRTQEACIEKASNESKDQPQLMRCEGMNPPYSVKEISLDLNVLQSADASDGPDESAMRSPAIASCGKNVSEKDKNSPFEKRSPIWGTLEHMEIFQKMPQHPHFSPLVTSKEDSREGLAIGQMVIFSSVVEKISKLQFSDPRNIIDSSLETLSELETHGFDVRPLRRRLNELLSKKENQGQLLEKSKGVEMRIAEQCLEKRKIGDEIREINKKMEELQEKLALAISMEKMTDCEIDRLKSEMGVIDKDLQNTQHDFEKLAAAPWLQIDTKARQKLICKMMFSGTTIFYPCFAVS</sequence>
<organism evidence="1 2">
    <name type="scientific">Vaccinium darrowii</name>
    <dbReference type="NCBI Taxonomy" id="229202"/>
    <lineage>
        <taxon>Eukaryota</taxon>
        <taxon>Viridiplantae</taxon>
        <taxon>Streptophyta</taxon>
        <taxon>Embryophyta</taxon>
        <taxon>Tracheophyta</taxon>
        <taxon>Spermatophyta</taxon>
        <taxon>Magnoliopsida</taxon>
        <taxon>eudicotyledons</taxon>
        <taxon>Gunneridae</taxon>
        <taxon>Pentapetalae</taxon>
        <taxon>asterids</taxon>
        <taxon>Ericales</taxon>
        <taxon>Ericaceae</taxon>
        <taxon>Vaccinioideae</taxon>
        <taxon>Vaccinieae</taxon>
        <taxon>Vaccinium</taxon>
    </lineage>
</organism>
<protein>
    <submittedName>
        <fullName evidence="1">Uncharacterized protein</fullName>
    </submittedName>
</protein>
<evidence type="ECO:0000313" key="1">
    <source>
        <dbReference type="EMBL" id="KAH7841701.1"/>
    </source>
</evidence>